<comment type="similarity">
    <text evidence="1">Belongs to the BolA/IbaG family.</text>
</comment>
<protein>
    <submittedName>
        <fullName evidence="2">Stress response and cell division protein</fullName>
    </submittedName>
</protein>
<dbReference type="Gene3D" id="3.30.300.90">
    <property type="entry name" value="BolA-like"/>
    <property type="match status" value="1"/>
</dbReference>
<dbReference type="GO" id="GO:0051301">
    <property type="term" value="P:cell division"/>
    <property type="evidence" value="ECO:0007669"/>
    <property type="project" value="UniProtKB-KW"/>
</dbReference>
<dbReference type="KEGG" id="gxy:GLX_05600"/>
<reference evidence="3" key="1">
    <citation type="journal article" date="2011" name="J. Bacteriol.">
        <title>Complete genome sequence of NBRC 3288, a unique cellulose-nonproducing strain of Gluconacetobacter xylinus isolated from vinegar.</title>
        <authorList>
            <person name="Ogino H."/>
            <person name="Azuma Y."/>
            <person name="Hosoyama A."/>
            <person name="Nakazawa H."/>
            <person name="Matsutani M."/>
            <person name="Hasegawa A."/>
            <person name="Otsuyama K."/>
            <person name="Matsushita K."/>
            <person name="Fujita N."/>
            <person name="Shirai M."/>
        </authorList>
    </citation>
    <scope>NUCLEOTIDE SEQUENCE [LARGE SCALE GENOMIC DNA]</scope>
    <source>
        <strain evidence="3">NBRC 3288 / BCRC 11682 / LMG 1693</strain>
    </source>
</reference>
<dbReference type="HOGENOM" id="CLU_109462_2_1_5"/>
<organism evidence="2 3">
    <name type="scientific">Komagataeibacter medellinensis (strain NBRC 3288 / BCRC 11682 / LMG 1693 / Kondo 51)</name>
    <name type="common">Gluconacetobacter medellinensis</name>
    <dbReference type="NCBI Taxonomy" id="634177"/>
    <lineage>
        <taxon>Bacteria</taxon>
        <taxon>Pseudomonadati</taxon>
        <taxon>Pseudomonadota</taxon>
        <taxon>Alphaproteobacteria</taxon>
        <taxon>Acetobacterales</taxon>
        <taxon>Acetobacteraceae</taxon>
        <taxon>Komagataeibacter</taxon>
    </lineage>
</organism>
<dbReference type="AlphaFoldDB" id="G2I4C5"/>
<dbReference type="Pfam" id="PF01722">
    <property type="entry name" value="BolA"/>
    <property type="match status" value="1"/>
</dbReference>
<keyword evidence="2" id="KW-0132">Cell division</keyword>
<dbReference type="eggNOG" id="COG0271">
    <property type="taxonomic scope" value="Bacteria"/>
</dbReference>
<dbReference type="InterPro" id="IPR002634">
    <property type="entry name" value="BolA"/>
</dbReference>
<gene>
    <name evidence="2" type="ordered locus">GLX_05600</name>
</gene>
<dbReference type="Proteomes" id="UP000009044">
    <property type="component" value="Chromosome"/>
</dbReference>
<dbReference type="STRING" id="634177.GLX_05600"/>
<proteinExistence type="inferred from homology"/>
<dbReference type="InterPro" id="IPR036065">
    <property type="entry name" value="BolA-like_sf"/>
</dbReference>
<accession>G2I4C5</accession>
<sequence length="128" mass="14125">MCACSCFVQERSCAMNDPAIMEPPMEQQATGRAGRIDRILREHLAPVELQIKDDSARHAHHAHMRDNGVQAGESHYNVLVISPAFNGVGRVQRSRMVHDLLAGEFAGGMHALSLVLRTPEEQARMNVA</sequence>
<dbReference type="PATRIC" id="fig|634177.7.peg.665"/>
<dbReference type="GO" id="GO:0016226">
    <property type="term" value="P:iron-sulfur cluster assembly"/>
    <property type="evidence" value="ECO:0007669"/>
    <property type="project" value="TreeGrafter"/>
</dbReference>
<evidence type="ECO:0000313" key="3">
    <source>
        <dbReference type="Proteomes" id="UP000009044"/>
    </source>
</evidence>
<evidence type="ECO:0000256" key="1">
    <source>
        <dbReference type="RuleBase" id="RU003860"/>
    </source>
</evidence>
<dbReference type="SUPFAM" id="SSF82657">
    <property type="entry name" value="BolA-like"/>
    <property type="match status" value="1"/>
</dbReference>
<evidence type="ECO:0000313" key="2">
    <source>
        <dbReference type="EMBL" id="BAK82972.1"/>
    </source>
</evidence>
<dbReference type="PANTHER" id="PTHR46230">
    <property type="match status" value="1"/>
</dbReference>
<dbReference type="EMBL" id="AP012159">
    <property type="protein sequence ID" value="BAK82972.1"/>
    <property type="molecule type" value="Genomic_DNA"/>
</dbReference>
<name>G2I4C5_KOMMN</name>
<keyword evidence="2" id="KW-0131">Cell cycle</keyword>
<dbReference type="PANTHER" id="PTHR46230:SF7">
    <property type="entry name" value="BOLA-LIKE PROTEIN 1"/>
    <property type="match status" value="1"/>
</dbReference>